<feature type="region of interest" description="Disordered" evidence="8">
    <location>
        <begin position="20"/>
        <end position="50"/>
    </location>
</feature>
<feature type="transmembrane region" description="Helical" evidence="9">
    <location>
        <begin position="453"/>
        <end position="474"/>
    </location>
</feature>
<feature type="transmembrane region" description="Helical" evidence="9">
    <location>
        <begin position="398"/>
        <end position="419"/>
    </location>
</feature>
<dbReference type="Proteomes" id="UP001286456">
    <property type="component" value="Unassembled WGS sequence"/>
</dbReference>
<evidence type="ECO:0000256" key="9">
    <source>
        <dbReference type="SAM" id="Phobius"/>
    </source>
</evidence>
<reference evidence="10" key="1">
    <citation type="journal article" date="2023" name="Mol. Phylogenet. Evol.">
        <title>Genome-scale phylogeny and comparative genomics of the fungal order Sordariales.</title>
        <authorList>
            <person name="Hensen N."/>
            <person name="Bonometti L."/>
            <person name="Westerberg I."/>
            <person name="Brannstrom I.O."/>
            <person name="Guillou S."/>
            <person name="Cros-Aarteil S."/>
            <person name="Calhoun S."/>
            <person name="Haridas S."/>
            <person name="Kuo A."/>
            <person name="Mondo S."/>
            <person name="Pangilinan J."/>
            <person name="Riley R."/>
            <person name="LaButti K."/>
            <person name="Andreopoulos B."/>
            <person name="Lipzen A."/>
            <person name="Chen C."/>
            <person name="Yan M."/>
            <person name="Daum C."/>
            <person name="Ng V."/>
            <person name="Clum A."/>
            <person name="Steindorff A."/>
            <person name="Ohm R.A."/>
            <person name="Martin F."/>
            <person name="Silar P."/>
            <person name="Natvig D.O."/>
            <person name="Lalanne C."/>
            <person name="Gautier V."/>
            <person name="Ament-Velasquez S.L."/>
            <person name="Kruys A."/>
            <person name="Hutchinson M.I."/>
            <person name="Powell A.J."/>
            <person name="Barry K."/>
            <person name="Miller A.N."/>
            <person name="Grigoriev I.V."/>
            <person name="Debuchy R."/>
            <person name="Gladieux P."/>
            <person name="Hiltunen Thoren M."/>
            <person name="Johannesson H."/>
        </authorList>
    </citation>
    <scope>NUCLEOTIDE SEQUENCE</scope>
    <source>
        <strain evidence="10">SMH4131-1</strain>
    </source>
</reference>
<organism evidence="10 11">
    <name type="scientific">Cercophora scortea</name>
    <dbReference type="NCBI Taxonomy" id="314031"/>
    <lineage>
        <taxon>Eukaryota</taxon>
        <taxon>Fungi</taxon>
        <taxon>Dikarya</taxon>
        <taxon>Ascomycota</taxon>
        <taxon>Pezizomycotina</taxon>
        <taxon>Sordariomycetes</taxon>
        <taxon>Sordariomycetidae</taxon>
        <taxon>Sordariales</taxon>
        <taxon>Lasiosphaeriaceae</taxon>
        <taxon>Cercophora</taxon>
    </lineage>
</organism>
<evidence type="ECO:0000313" key="10">
    <source>
        <dbReference type="EMBL" id="KAK3320311.1"/>
    </source>
</evidence>
<evidence type="ECO:0000313" key="11">
    <source>
        <dbReference type="Proteomes" id="UP001286456"/>
    </source>
</evidence>
<feature type="transmembrane region" description="Helical" evidence="9">
    <location>
        <begin position="178"/>
        <end position="196"/>
    </location>
</feature>
<feature type="transmembrane region" description="Helical" evidence="9">
    <location>
        <begin position="486"/>
        <end position="514"/>
    </location>
</feature>
<feature type="transmembrane region" description="Helical" evidence="9">
    <location>
        <begin position="208"/>
        <end position="230"/>
    </location>
</feature>
<dbReference type="AlphaFoldDB" id="A0AAE0M5M3"/>
<feature type="transmembrane region" description="Helical" evidence="9">
    <location>
        <begin position="285"/>
        <end position="309"/>
    </location>
</feature>
<keyword evidence="4 9" id="KW-0812">Transmembrane</keyword>
<dbReference type="GO" id="GO:0022857">
    <property type="term" value="F:transmembrane transporter activity"/>
    <property type="evidence" value="ECO:0007669"/>
    <property type="project" value="InterPro"/>
</dbReference>
<feature type="transmembrane region" description="Helical" evidence="9">
    <location>
        <begin position="361"/>
        <end position="378"/>
    </location>
</feature>
<keyword evidence="7" id="KW-0325">Glycoprotein</keyword>
<comment type="subcellular location">
    <subcellularLocation>
        <location evidence="1">Membrane</location>
        <topology evidence="1">Multi-pass membrane protein</topology>
    </subcellularLocation>
</comment>
<proteinExistence type="inferred from homology"/>
<dbReference type="Gene3D" id="1.20.1250.20">
    <property type="entry name" value="MFS general substrate transporter like domains"/>
    <property type="match status" value="2"/>
</dbReference>
<feature type="transmembrane region" description="Helical" evidence="9">
    <location>
        <begin position="321"/>
        <end position="341"/>
    </location>
</feature>
<dbReference type="PANTHER" id="PTHR23501">
    <property type="entry name" value="MAJOR FACILITATOR SUPERFAMILY"/>
    <property type="match status" value="1"/>
</dbReference>
<keyword evidence="11" id="KW-1185">Reference proteome</keyword>
<dbReference type="EMBL" id="JAUEPO010000006">
    <property type="protein sequence ID" value="KAK3320311.1"/>
    <property type="molecule type" value="Genomic_DNA"/>
</dbReference>
<evidence type="ECO:0000256" key="7">
    <source>
        <dbReference type="ARBA" id="ARBA00023180"/>
    </source>
</evidence>
<evidence type="ECO:0000256" key="8">
    <source>
        <dbReference type="SAM" id="MobiDB-lite"/>
    </source>
</evidence>
<feature type="transmembrane region" description="Helical" evidence="9">
    <location>
        <begin position="82"/>
        <end position="101"/>
    </location>
</feature>
<feature type="transmembrane region" description="Helical" evidence="9">
    <location>
        <begin position="236"/>
        <end position="258"/>
    </location>
</feature>
<evidence type="ECO:0000256" key="6">
    <source>
        <dbReference type="ARBA" id="ARBA00023136"/>
    </source>
</evidence>
<gene>
    <name evidence="10" type="ORF">B0T19DRAFT_285592</name>
</gene>
<feature type="transmembrane region" description="Helical" evidence="9">
    <location>
        <begin position="428"/>
        <end position="447"/>
    </location>
</feature>
<evidence type="ECO:0000256" key="1">
    <source>
        <dbReference type="ARBA" id="ARBA00004141"/>
    </source>
</evidence>
<evidence type="ECO:0000256" key="2">
    <source>
        <dbReference type="ARBA" id="ARBA00008335"/>
    </source>
</evidence>
<keyword evidence="6 9" id="KW-0472">Membrane</keyword>
<keyword evidence="5 9" id="KW-1133">Transmembrane helix</keyword>
<dbReference type="GO" id="GO:0005886">
    <property type="term" value="C:plasma membrane"/>
    <property type="evidence" value="ECO:0007669"/>
    <property type="project" value="TreeGrafter"/>
</dbReference>
<comment type="caution">
    <text evidence="10">The sequence shown here is derived from an EMBL/GenBank/DDBJ whole genome shotgun (WGS) entry which is preliminary data.</text>
</comment>
<reference evidence="10" key="2">
    <citation type="submission" date="2023-06" db="EMBL/GenBank/DDBJ databases">
        <authorList>
            <consortium name="Lawrence Berkeley National Laboratory"/>
            <person name="Haridas S."/>
            <person name="Hensen N."/>
            <person name="Bonometti L."/>
            <person name="Westerberg I."/>
            <person name="Brannstrom I.O."/>
            <person name="Guillou S."/>
            <person name="Cros-Aarteil S."/>
            <person name="Calhoun S."/>
            <person name="Kuo A."/>
            <person name="Mondo S."/>
            <person name="Pangilinan J."/>
            <person name="Riley R."/>
            <person name="Labutti K."/>
            <person name="Andreopoulos B."/>
            <person name="Lipzen A."/>
            <person name="Chen C."/>
            <person name="Yanf M."/>
            <person name="Daum C."/>
            <person name="Ng V."/>
            <person name="Clum A."/>
            <person name="Steindorff A."/>
            <person name="Ohm R."/>
            <person name="Martin F."/>
            <person name="Silar P."/>
            <person name="Natvig D."/>
            <person name="Lalanne C."/>
            <person name="Gautier V."/>
            <person name="Ament-Velasquez S.L."/>
            <person name="Kruys A."/>
            <person name="Hutchinson M.I."/>
            <person name="Powell A.J."/>
            <person name="Barry K."/>
            <person name="Miller A.N."/>
            <person name="Grigoriev I.V."/>
            <person name="Debuchy R."/>
            <person name="Gladieux P."/>
            <person name="Thoren M.H."/>
            <person name="Johannesson H."/>
        </authorList>
    </citation>
    <scope>NUCLEOTIDE SEQUENCE</scope>
    <source>
        <strain evidence="10">SMH4131-1</strain>
    </source>
</reference>
<dbReference type="InterPro" id="IPR036259">
    <property type="entry name" value="MFS_trans_sf"/>
</dbReference>
<accession>A0AAE0M5M3</accession>
<dbReference type="SUPFAM" id="SSF103473">
    <property type="entry name" value="MFS general substrate transporter"/>
    <property type="match status" value="2"/>
</dbReference>
<keyword evidence="3" id="KW-0813">Transport</keyword>
<name>A0AAE0M5M3_9PEZI</name>
<dbReference type="InterPro" id="IPR011701">
    <property type="entry name" value="MFS"/>
</dbReference>
<protein>
    <submittedName>
        <fullName evidence="10">Major facilitator superfamily domain-containing protein</fullName>
    </submittedName>
</protein>
<evidence type="ECO:0000256" key="4">
    <source>
        <dbReference type="ARBA" id="ARBA00022692"/>
    </source>
</evidence>
<dbReference type="FunFam" id="1.20.1250.20:FF:000335">
    <property type="entry name" value="Siderochrome iron transporter 2"/>
    <property type="match status" value="1"/>
</dbReference>
<dbReference type="PANTHER" id="PTHR23501:SF3">
    <property type="entry name" value="MAJOR FACILITATOR SUPERFAMILY (MFS) PROFILE DOMAIN-CONTAINING PROTEIN"/>
    <property type="match status" value="1"/>
</dbReference>
<sequence>MRNPLAGRFTPAPVVEDVQEKAPGGREAEAGVIRDKGTNATYNNKNDSTDRVDDSDAISLDAQKGVQDIEAMTKVWTRNHLILAYVTIWCIFFIDALQSSMSGSLYVYVTSDFWAHSLTATTSVMSSLIGGLFKLPLAKVIDIWGRPQGFSLMLLCLVIGLIMMAACNGVETFAAAQVFYWLGYNGVTYTISVFIADTSSLKNRALMFAYASSPYLITTWCGGPLAQAFLDGPGWRWGYGTFAIVTPFVCSPLLYLFYVNYRKAEAAGLMTSTPSNRTTWESIKYYVIEFDVLGLFLITAGLALFLLSFNLYTFQTLRWKAPMIIAFIVVGGVLIILFAFYEKYFAPKTFIPYELLMDRTVLGACVLSAVLFVSFYIWDSYFPSLLQVVYGLSITHSSYIVNIYSMGSCFWSFVVGALIRSSGRFKWLALYFGVPVTTLGVGLMIHFRQPDVNIGYIIMCQIFIALSGGTLVICEQIAVMAATSHQYIAVVLAIESMFASVGGAIGSTIASAIWNGVFPVRLAEYLPAESKGDYATIYASIVTQMSFERGTPTRDAINQAYGDAQKYMLIAATVVQVISFVSVAVWRDIKVKDFKQVKGNVI</sequence>
<feature type="compositionally biased region" description="Basic and acidic residues" evidence="8">
    <location>
        <begin position="20"/>
        <end position="37"/>
    </location>
</feature>
<evidence type="ECO:0000256" key="3">
    <source>
        <dbReference type="ARBA" id="ARBA00022448"/>
    </source>
</evidence>
<evidence type="ECO:0000256" key="5">
    <source>
        <dbReference type="ARBA" id="ARBA00022989"/>
    </source>
</evidence>
<dbReference type="FunFam" id="1.20.1250.20:FF:000284">
    <property type="entry name" value="Siderophore iron transporter mirB"/>
    <property type="match status" value="1"/>
</dbReference>
<dbReference type="Pfam" id="PF07690">
    <property type="entry name" value="MFS_1"/>
    <property type="match status" value="1"/>
</dbReference>
<feature type="transmembrane region" description="Helical" evidence="9">
    <location>
        <begin position="567"/>
        <end position="586"/>
    </location>
</feature>
<comment type="similarity">
    <text evidence="2">Belongs to the major facilitator superfamily.</text>
</comment>
<feature type="transmembrane region" description="Helical" evidence="9">
    <location>
        <begin position="113"/>
        <end position="137"/>
    </location>
</feature>
<feature type="transmembrane region" description="Helical" evidence="9">
    <location>
        <begin position="149"/>
        <end position="166"/>
    </location>
</feature>